<dbReference type="PANTHER" id="PTHR31272">
    <property type="entry name" value="CYTOCHROME C-TYPE BIOGENESIS PROTEIN HI_1454-RELATED"/>
    <property type="match status" value="1"/>
</dbReference>
<protein>
    <submittedName>
        <fullName evidence="2">Cytochrome c biogenesis protein CcdA</fullName>
    </submittedName>
</protein>
<feature type="transmembrane region" description="Helical" evidence="1">
    <location>
        <begin position="103"/>
        <end position="124"/>
    </location>
</feature>
<keyword evidence="1" id="KW-0812">Transmembrane</keyword>
<dbReference type="AlphaFoldDB" id="A0A7K2INA6"/>
<accession>A0A7K2INA6</accession>
<feature type="transmembrane region" description="Helical" evidence="1">
    <location>
        <begin position="136"/>
        <end position="156"/>
    </location>
</feature>
<feature type="transmembrane region" description="Helical" evidence="1">
    <location>
        <begin position="12"/>
        <end position="37"/>
    </location>
</feature>
<reference evidence="2 3" key="1">
    <citation type="journal article" date="2019" name="Nat. Commun.">
        <title>The antimicrobial potential of Streptomyces from insect microbiomes.</title>
        <authorList>
            <person name="Chevrette M.G."/>
            <person name="Carlson C.M."/>
            <person name="Ortega H.E."/>
            <person name="Thomas C."/>
            <person name="Ananiev G.E."/>
            <person name="Barns K.J."/>
            <person name="Book A.J."/>
            <person name="Cagnazzo J."/>
            <person name="Carlos C."/>
            <person name="Flanigan W."/>
            <person name="Grubbs K.J."/>
            <person name="Horn H.A."/>
            <person name="Hoffmann F.M."/>
            <person name="Klassen J.L."/>
            <person name="Knack J.J."/>
            <person name="Lewin G.R."/>
            <person name="McDonald B.R."/>
            <person name="Muller L."/>
            <person name="Melo W.G.P."/>
            <person name="Pinto-Tomas A.A."/>
            <person name="Schmitz A."/>
            <person name="Wendt-Pienkowski E."/>
            <person name="Wildman S."/>
            <person name="Zhao M."/>
            <person name="Zhang F."/>
            <person name="Bugni T.S."/>
            <person name="Andes D.R."/>
            <person name="Pupo M.T."/>
            <person name="Currie C.R."/>
        </authorList>
    </citation>
    <scope>NUCLEOTIDE SEQUENCE [LARGE SCALE GENOMIC DNA]</scope>
    <source>
        <strain evidence="2 3">SID5840</strain>
    </source>
</reference>
<comment type="caution">
    <text evidence="2">The sequence shown here is derived from an EMBL/GenBank/DDBJ whole genome shotgun (WGS) entry which is preliminary data.</text>
</comment>
<evidence type="ECO:0000313" key="2">
    <source>
        <dbReference type="EMBL" id="MYR31462.1"/>
    </source>
</evidence>
<name>A0A7K2INA6_9ACTN</name>
<dbReference type="RefSeq" id="WP_161110295.1">
    <property type="nucleotide sequence ID" value="NZ_WWHY01000001.1"/>
</dbReference>
<keyword evidence="1" id="KW-1133">Transmembrane helix</keyword>
<gene>
    <name evidence="2" type="ORF">GTW20_04070</name>
</gene>
<dbReference type="EMBL" id="WWHY01000001">
    <property type="protein sequence ID" value="MYR31462.1"/>
    <property type="molecule type" value="Genomic_DNA"/>
</dbReference>
<dbReference type="PANTHER" id="PTHR31272:SF4">
    <property type="entry name" value="CYTOCHROME C-TYPE BIOGENESIS PROTEIN HI_1454-RELATED"/>
    <property type="match status" value="1"/>
</dbReference>
<sequence>MDAIGTTVLTGSLLLAAPLALLAGLVSFLSPCVLPLVPGYLSYVSGMSGSHIRERDGVSEGDACHADGSDPDAGAAGGGATATLSDVDAELARRRWTMVTGSVLFIAGFTLVFVAVGGFIGWLGDLLMAYTDPITRVLGLLTIVLGLAFMGVMPGFGREFRFHRLPRAGLAGAPLLGVLFGLGWTPCIGPTLAAVQTLAFVEGGAGRGMFLSLIYCVGLGLPFVLASLLYRRALNAFGWLKRHTRTVTVVGGVMLVLVGLAMVSGLWTEMTIGMQRWAADFQTVI</sequence>
<organism evidence="2 3">
    <name type="scientific">Nocardiopsis alba</name>
    <dbReference type="NCBI Taxonomy" id="53437"/>
    <lineage>
        <taxon>Bacteria</taxon>
        <taxon>Bacillati</taxon>
        <taxon>Actinomycetota</taxon>
        <taxon>Actinomycetes</taxon>
        <taxon>Streptosporangiales</taxon>
        <taxon>Nocardiopsidaceae</taxon>
        <taxon>Nocardiopsis</taxon>
    </lineage>
</organism>
<dbReference type="InterPro" id="IPR051790">
    <property type="entry name" value="Cytochrome_c-biogenesis_DsbD"/>
</dbReference>
<evidence type="ECO:0000256" key="1">
    <source>
        <dbReference type="SAM" id="Phobius"/>
    </source>
</evidence>
<proteinExistence type="predicted"/>
<feature type="transmembrane region" description="Helical" evidence="1">
    <location>
        <begin position="168"/>
        <end position="185"/>
    </location>
</feature>
<feature type="transmembrane region" description="Helical" evidence="1">
    <location>
        <begin position="205"/>
        <end position="226"/>
    </location>
</feature>
<feature type="transmembrane region" description="Helical" evidence="1">
    <location>
        <begin position="247"/>
        <end position="267"/>
    </location>
</feature>
<evidence type="ECO:0000313" key="3">
    <source>
        <dbReference type="Proteomes" id="UP000467124"/>
    </source>
</evidence>
<dbReference type="Proteomes" id="UP000467124">
    <property type="component" value="Unassembled WGS sequence"/>
</dbReference>
<keyword evidence="1" id="KW-0472">Membrane</keyword>